<dbReference type="Proteomes" id="UP000095280">
    <property type="component" value="Unplaced"/>
</dbReference>
<protein>
    <submittedName>
        <fullName evidence="3">DUF4806 domain-containing protein</fullName>
    </submittedName>
</protein>
<dbReference type="WBParaSite" id="maker-unitig_41384-snap-gene-0.4-mRNA-1">
    <property type="protein sequence ID" value="maker-unitig_41384-snap-gene-0.4-mRNA-1"/>
    <property type="gene ID" value="maker-unitig_41384-snap-gene-0.4"/>
</dbReference>
<dbReference type="AlphaFoldDB" id="A0A1I8FPK8"/>
<proteinExistence type="predicted"/>
<organism evidence="2 3">
    <name type="scientific">Macrostomum lignano</name>
    <dbReference type="NCBI Taxonomy" id="282301"/>
    <lineage>
        <taxon>Eukaryota</taxon>
        <taxon>Metazoa</taxon>
        <taxon>Spiralia</taxon>
        <taxon>Lophotrochozoa</taxon>
        <taxon>Platyhelminthes</taxon>
        <taxon>Rhabditophora</taxon>
        <taxon>Macrostomorpha</taxon>
        <taxon>Macrostomida</taxon>
        <taxon>Macrostomidae</taxon>
        <taxon>Macrostomum</taxon>
    </lineage>
</organism>
<name>A0A1I8FPK8_9PLAT</name>
<reference evidence="3" key="1">
    <citation type="submission" date="2016-11" db="UniProtKB">
        <authorList>
            <consortium name="WormBaseParasite"/>
        </authorList>
    </citation>
    <scope>IDENTIFICATION</scope>
</reference>
<feature type="compositionally biased region" description="Low complexity" evidence="1">
    <location>
        <begin position="275"/>
        <end position="284"/>
    </location>
</feature>
<keyword evidence="2" id="KW-1185">Reference proteome</keyword>
<accession>A0A1I8FPK8</accession>
<evidence type="ECO:0000313" key="3">
    <source>
        <dbReference type="WBParaSite" id="maker-unitig_41384-snap-gene-0.4-mRNA-1"/>
    </source>
</evidence>
<feature type="compositionally biased region" description="Basic residues" evidence="1">
    <location>
        <begin position="253"/>
        <end position="263"/>
    </location>
</feature>
<feature type="region of interest" description="Disordered" evidence="1">
    <location>
        <begin position="233"/>
        <end position="284"/>
    </location>
</feature>
<evidence type="ECO:0000256" key="1">
    <source>
        <dbReference type="SAM" id="MobiDB-lite"/>
    </source>
</evidence>
<feature type="region of interest" description="Disordered" evidence="1">
    <location>
        <begin position="125"/>
        <end position="156"/>
    </location>
</feature>
<sequence>MTQRYIRTLRRRRNFTLLLSRSVLNRLGAVALGPDHVARQLKSPPAQDGGRALQAWPDRTGPRPDALVSCERPHGGSPECAESSCRSSRSRQRPRLGVVEQDGFDRDAPATARALWRSGQRFRLEDGSASNERPPRRIPCAAGGLPPRGAPDRPSVRAWSSASLRRGTSGPLAMSAGTVSTCGHVALEDANTDALEDLLDRLDLVSANTQFRKPPAAPGHLCGLQEKAAERTRAECHEETGATRSCAGSHSRAPPRHQLRHHGSAGSPVRPPTPDLRLAAPRPALPDAPKAAATALLSRTVGHPREASIRGAFVGALGYQREVEYSDISTAVRAAAEQTVPLMRPAQKSLPATLKDAFERLLDERQQAAVNDAIRSITAAGPDVKSRAVWTAVRTLTGAKRRVALNLAGDTPEERRNELRDFFAGIVNAPASPLPPPALRLPLDTPLPAEEGLLHQRPVTKENVVLFARKTSGGKARSAPTKSRSKRCGSRCVALPGHRRHERTCARWRSCA</sequence>
<feature type="region of interest" description="Disordered" evidence="1">
    <location>
        <begin position="42"/>
        <end position="101"/>
    </location>
</feature>
<evidence type="ECO:0000313" key="2">
    <source>
        <dbReference type="Proteomes" id="UP000095280"/>
    </source>
</evidence>